<evidence type="ECO:0000313" key="2">
    <source>
        <dbReference type="EMBL" id="CAG9621584.1"/>
    </source>
</evidence>
<sequence>MKKIFVLVIGILSLIIPTIGAYILSGYIQYILFVPDDFLLWTFKYPYARFVLLFLLLFAIVFFRLVFDRFIVNNPKKKWGNSQRIIFIGTFVILFYISITSITVVTKQQIVDHTFWNPIGKEYNLEDVVSIEAGIREDRFYFPFTHNKGDFFRIRKWKSY</sequence>
<keyword evidence="1" id="KW-1133">Transmembrane helix</keyword>
<dbReference type="RefSeq" id="WP_230501463.1">
    <property type="nucleotide sequence ID" value="NZ_CAKJTJ010000011.1"/>
</dbReference>
<reference evidence="2 3" key="1">
    <citation type="submission" date="2021-10" db="EMBL/GenBank/DDBJ databases">
        <authorList>
            <person name="Criscuolo A."/>
        </authorList>
    </citation>
    <scope>NUCLEOTIDE SEQUENCE [LARGE SCALE GENOMIC DNA]</scope>
    <source>
        <strain evidence="3">CIP 111883</strain>
    </source>
</reference>
<name>A0ABN8A908_9BACI</name>
<keyword evidence="1" id="KW-0812">Transmembrane</keyword>
<evidence type="ECO:0000256" key="1">
    <source>
        <dbReference type="SAM" id="Phobius"/>
    </source>
</evidence>
<dbReference type="Proteomes" id="UP000789833">
    <property type="component" value="Unassembled WGS sequence"/>
</dbReference>
<keyword evidence="1" id="KW-0472">Membrane</keyword>
<proteinExistence type="predicted"/>
<evidence type="ECO:0000313" key="3">
    <source>
        <dbReference type="Proteomes" id="UP000789833"/>
    </source>
</evidence>
<feature type="transmembrane region" description="Helical" evidence="1">
    <location>
        <begin position="85"/>
        <end position="105"/>
    </location>
</feature>
<comment type="caution">
    <text evidence="2">The sequence shown here is derived from an EMBL/GenBank/DDBJ whole genome shotgun (WGS) entry which is preliminary data.</text>
</comment>
<protein>
    <submittedName>
        <fullName evidence="2">Uncharacterized protein</fullName>
    </submittedName>
</protein>
<dbReference type="EMBL" id="CAKJTJ010000011">
    <property type="protein sequence ID" value="CAG9621584.1"/>
    <property type="molecule type" value="Genomic_DNA"/>
</dbReference>
<keyword evidence="3" id="KW-1185">Reference proteome</keyword>
<feature type="transmembrane region" description="Helical" evidence="1">
    <location>
        <begin position="45"/>
        <end position="65"/>
    </location>
</feature>
<organism evidence="2 3">
    <name type="scientific">Sutcliffiella rhizosphaerae</name>
    <dbReference type="NCBI Taxonomy" id="2880967"/>
    <lineage>
        <taxon>Bacteria</taxon>
        <taxon>Bacillati</taxon>
        <taxon>Bacillota</taxon>
        <taxon>Bacilli</taxon>
        <taxon>Bacillales</taxon>
        <taxon>Bacillaceae</taxon>
        <taxon>Sutcliffiella</taxon>
    </lineage>
</organism>
<accession>A0ABN8A908</accession>
<gene>
    <name evidence="2" type="ORF">BACCIP111883_02357</name>
</gene>